<comment type="caution">
    <text evidence="2">The sequence shown here is derived from an EMBL/GenBank/DDBJ whole genome shotgun (WGS) entry which is preliminary data.</text>
</comment>
<dbReference type="InterPro" id="IPR011251">
    <property type="entry name" value="Luciferase-like_dom"/>
</dbReference>
<feature type="domain" description="Luciferase-like" evidence="1">
    <location>
        <begin position="17"/>
        <end position="77"/>
    </location>
</feature>
<evidence type="ECO:0000313" key="3">
    <source>
        <dbReference type="Proteomes" id="UP000037020"/>
    </source>
</evidence>
<protein>
    <submittedName>
        <fullName evidence="2">Luciferase</fullName>
    </submittedName>
</protein>
<gene>
    <name evidence="2" type="ORF">ADK38_20265</name>
</gene>
<dbReference type="Gene3D" id="3.20.20.30">
    <property type="entry name" value="Luciferase-like domain"/>
    <property type="match status" value="1"/>
</dbReference>
<dbReference type="Pfam" id="PF00296">
    <property type="entry name" value="Bac_luciferase"/>
    <property type="match status" value="1"/>
</dbReference>
<feature type="non-terminal residue" evidence="2">
    <location>
        <position position="77"/>
    </location>
</feature>
<dbReference type="InterPro" id="IPR036661">
    <property type="entry name" value="Luciferase-like_sf"/>
</dbReference>
<name>A0ABR5J4M2_9ACTN</name>
<dbReference type="SUPFAM" id="SSF51679">
    <property type="entry name" value="Bacterial luciferase-like"/>
    <property type="match status" value="1"/>
</dbReference>
<dbReference type="Proteomes" id="UP000037020">
    <property type="component" value="Unassembled WGS sequence"/>
</dbReference>
<organism evidence="2 3">
    <name type="scientific">Streptomyces varsoviensis</name>
    <dbReference type="NCBI Taxonomy" id="67373"/>
    <lineage>
        <taxon>Bacteria</taxon>
        <taxon>Bacillati</taxon>
        <taxon>Actinomycetota</taxon>
        <taxon>Actinomycetes</taxon>
        <taxon>Kitasatosporales</taxon>
        <taxon>Streptomycetaceae</taxon>
        <taxon>Streptomyces</taxon>
    </lineage>
</organism>
<evidence type="ECO:0000313" key="2">
    <source>
        <dbReference type="EMBL" id="KOG88353.1"/>
    </source>
</evidence>
<evidence type="ECO:0000259" key="1">
    <source>
        <dbReference type="Pfam" id="PF00296"/>
    </source>
</evidence>
<accession>A0ABR5J4M2</accession>
<dbReference type="EMBL" id="LGUT01001731">
    <property type="protein sequence ID" value="KOG88353.1"/>
    <property type="molecule type" value="Genomic_DNA"/>
</dbReference>
<reference evidence="2 3" key="1">
    <citation type="submission" date="2015-07" db="EMBL/GenBank/DDBJ databases">
        <authorList>
            <person name="Ju K.-S."/>
            <person name="Doroghazi J.R."/>
            <person name="Metcalf W.W."/>
        </authorList>
    </citation>
    <scope>NUCLEOTIDE SEQUENCE [LARGE SCALE GENOMIC DNA]</scope>
    <source>
        <strain evidence="2 3">NRRL B-3589</strain>
    </source>
</reference>
<sequence>MRLGINLGYWGAGMDADNLAVAREADRLGYAVCWAAEAYGSDAATVLSYVAAQTERIDVGSAIFQIPARTPSMTAMT</sequence>
<proteinExistence type="predicted"/>
<keyword evidence="3" id="KW-1185">Reference proteome</keyword>